<feature type="domain" description="Type II secretion system protein GspF" evidence="11">
    <location>
        <begin position="68"/>
        <end position="191"/>
    </location>
</feature>
<evidence type="ECO:0000256" key="1">
    <source>
        <dbReference type="ARBA" id="ARBA00004429"/>
    </source>
</evidence>
<evidence type="ECO:0000256" key="4">
    <source>
        <dbReference type="ARBA" id="ARBA00022475"/>
    </source>
</evidence>
<dbReference type="PANTHER" id="PTHR30012">
    <property type="entry name" value="GENERAL SECRETION PATHWAY PROTEIN"/>
    <property type="match status" value="1"/>
</dbReference>
<feature type="transmembrane region" description="Helical" evidence="10">
    <location>
        <begin position="167"/>
        <end position="190"/>
    </location>
</feature>
<dbReference type="AlphaFoldDB" id="A0A0G0GWH6"/>
<evidence type="ECO:0000313" key="12">
    <source>
        <dbReference type="EMBL" id="KKQ35358.1"/>
    </source>
</evidence>
<evidence type="ECO:0000256" key="6">
    <source>
        <dbReference type="ARBA" id="ARBA00022692"/>
    </source>
</evidence>
<comment type="similarity">
    <text evidence="2 9">Belongs to the GSP F family.</text>
</comment>
<comment type="subcellular location">
    <subcellularLocation>
        <location evidence="1">Cell inner membrane</location>
        <topology evidence="1">Multi-pass membrane protein</topology>
    </subcellularLocation>
    <subcellularLocation>
        <location evidence="9">Cell membrane</location>
        <topology evidence="9">Multi-pass membrane protein</topology>
    </subcellularLocation>
</comment>
<keyword evidence="5" id="KW-0997">Cell inner membrane</keyword>
<keyword evidence="3 9" id="KW-0813">Transport</keyword>
<keyword evidence="6 9" id="KW-0812">Transmembrane</keyword>
<gene>
    <name evidence="12" type="ORF">US52_C0027G0002</name>
</gene>
<feature type="transmembrane region" description="Helical" evidence="10">
    <location>
        <begin position="222"/>
        <end position="242"/>
    </location>
</feature>
<dbReference type="InterPro" id="IPR018076">
    <property type="entry name" value="T2SS_GspF_dom"/>
</dbReference>
<name>A0A0G0GWH6_9BACT</name>
<reference evidence="12 13" key="1">
    <citation type="journal article" date="2015" name="Nature">
        <title>rRNA introns, odd ribosomes, and small enigmatic genomes across a large radiation of phyla.</title>
        <authorList>
            <person name="Brown C.T."/>
            <person name="Hug L.A."/>
            <person name="Thomas B.C."/>
            <person name="Sharon I."/>
            <person name="Castelle C.J."/>
            <person name="Singh A."/>
            <person name="Wilkins M.J."/>
            <person name="Williams K.H."/>
            <person name="Banfield J.F."/>
        </authorList>
    </citation>
    <scope>NUCLEOTIDE SEQUENCE [LARGE SCALE GENOMIC DNA]</scope>
</reference>
<evidence type="ECO:0000313" key="13">
    <source>
        <dbReference type="Proteomes" id="UP000034852"/>
    </source>
</evidence>
<evidence type="ECO:0000256" key="9">
    <source>
        <dbReference type="RuleBase" id="RU003923"/>
    </source>
</evidence>
<evidence type="ECO:0000256" key="5">
    <source>
        <dbReference type="ARBA" id="ARBA00022519"/>
    </source>
</evidence>
<evidence type="ECO:0000256" key="10">
    <source>
        <dbReference type="SAM" id="Phobius"/>
    </source>
</evidence>
<protein>
    <recommendedName>
        <fullName evidence="11">Type II secretion system protein GspF domain-containing protein</fullName>
    </recommendedName>
</protein>
<dbReference type="EMBL" id="LBTH01000027">
    <property type="protein sequence ID" value="KKQ35358.1"/>
    <property type="molecule type" value="Genomic_DNA"/>
</dbReference>
<keyword evidence="7 10" id="KW-1133">Transmembrane helix</keyword>
<evidence type="ECO:0000256" key="7">
    <source>
        <dbReference type="ARBA" id="ARBA00022989"/>
    </source>
</evidence>
<feature type="transmembrane region" description="Helical" evidence="10">
    <location>
        <begin position="377"/>
        <end position="397"/>
    </location>
</feature>
<accession>A0A0G0GWH6</accession>
<evidence type="ECO:0000256" key="3">
    <source>
        <dbReference type="ARBA" id="ARBA00022448"/>
    </source>
</evidence>
<sequence length="404" mass="44490">MIFGYTASDKKGNIVKDKIEAVTRDEVVDILHSKGLIVVSIDDNVVFQLRKLGKIQIGGFSLKDRLIFTKQLVAMLQAGLPLIQAIEVLKEQSPNDAMKEDLISVYKDLQNGMALSKAFSKNSSIYSKLQTNLIEAGEKSGNMIEVLINVSKDLEKSNKLKSKIKGAMIYPAIIMAAVVGVMVILVVFMVPQMESLYKDFGVQDLPWVTQVIVSFSNFITSLYGLFTIVFVILLILGVYIYYKSTQGGKRFFHKLVLKLPVFGGLNVKIQVAEFSRLLSLLLASGVPIIDALNIVADSTSNVIYQEVIRDAALTVTKGIPLAVPLTKSNIYPKILTRVVAIGEETGKLDQVLADMANFFEGEVNEMADNLTKLLEPIILLVVAGLVAFLAISVYWPIYSLGKYV</sequence>
<keyword evidence="4" id="KW-1003">Cell membrane</keyword>
<feature type="domain" description="Type II secretion system protein GspF" evidence="11">
    <location>
        <begin position="274"/>
        <end position="396"/>
    </location>
</feature>
<proteinExistence type="inferred from homology"/>
<dbReference type="GO" id="GO:0009306">
    <property type="term" value="P:protein secretion"/>
    <property type="evidence" value="ECO:0007669"/>
    <property type="project" value="InterPro"/>
</dbReference>
<comment type="caution">
    <text evidence="12">The sequence shown here is derived from an EMBL/GenBank/DDBJ whole genome shotgun (WGS) entry which is preliminary data.</text>
</comment>
<dbReference type="InterPro" id="IPR003004">
    <property type="entry name" value="GspF/PilC"/>
</dbReference>
<evidence type="ECO:0000259" key="11">
    <source>
        <dbReference type="Pfam" id="PF00482"/>
    </source>
</evidence>
<keyword evidence="8 10" id="KW-0472">Membrane</keyword>
<dbReference type="InterPro" id="IPR001992">
    <property type="entry name" value="T2SS_GspF/T4SS_PilC_CS"/>
</dbReference>
<evidence type="ECO:0000256" key="8">
    <source>
        <dbReference type="ARBA" id="ARBA00023136"/>
    </source>
</evidence>
<dbReference type="FunFam" id="1.20.81.30:FF:000001">
    <property type="entry name" value="Type II secretion system protein F"/>
    <property type="match status" value="1"/>
</dbReference>
<dbReference type="PRINTS" id="PR00812">
    <property type="entry name" value="BCTERIALGSPF"/>
</dbReference>
<organism evidence="12 13">
    <name type="scientific">candidate division WS6 bacterium GW2011_GWA2_37_6</name>
    <dbReference type="NCBI Taxonomy" id="1619087"/>
    <lineage>
        <taxon>Bacteria</taxon>
        <taxon>Candidatus Dojkabacteria</taxon>
    </lineage>
</organism>
<dbReference type="Proteomes" id="UP000034852">
    <property type="component" value="Unassembled WGS sequence"/>
</dbReference>
<dbReference type="GO" id="GO:0005886">
    <property type="term" value="C:plasma membrane"/>
    <property type="evidence" value="ECO:0007669"/>
    <property type="project" value="UniProtKB-SubCell"/>
</dbReference>
<dbReference type="PROSITE" id="PS00874">
    <property type="entry name" value="T2SP_F"/>
    <property type="match status" value="1"/>
</dbReference>
<dbReference type="PANTHER" id="PTHR30012:SF0">
    <property type="entry name" value="TYPE II SECRETION SYSTEM PROTEIN F-RELATED"/>
    <property type="match status" value="1"/>
</dbReference>
<evidence type="ECO:0000256" key="2">
    <source>
        <dbReference type="ARBA" id="ARBA00005745"/>
    </source>
</evidence>
<dbReference type="Pfam" id="PF00482">
    <property type="entry name" value="T2SSF"/>
    <property type="match status" value="2"/>
</dbReference>
<dbReference type="InterPro" id="IPR042094">
    <property type="entry name" value="T2SS_GspF_sf"/>
</dbReference>
<dbReference type="Gene3D" id="1.20.81.30">
    <property type="entry name" value="Type II secretion system (T2SS), domain F"/>
    <property type="match status" value="2"/>
</dbReference>